<keyword evidence="2" id="KW-0812">Transmembrane</keyword>
<dbReference type="AlphaFoldDB" id="A0A9Q1R3A2"/>
<protein>
    <submittedName>
        <fullName evidence="3">Uncharacterized protein</fullName>
    </submittedName>
</protein>
<gene>
    <name evidence="3" type="ORF">K7X08_030347</name>
</gene>
<dbReference type="PANTHER" id="PTHR33294">
    <property type="entry name" value="AWPM-19-LIKE FAMILY PROTEIN"/>
    <property type="match status" value="1"/>
</dbReference>
<feature type="region of interest" description="Disordered" evidence="1">
    <location>
        <begin position="160"/>
        <end position="179"/>
    </location>
</feature>
<keyword evidence="4" id="KW-1185">Reference proteome</keyword>
<proteinExistence type="predicted"/>
<dbReference type="Proteomes" id="UP001152561">
    <property type="component" value="Unassembled WGS sequence"/>
</dbReference>
<organism evidence="3 4">
    <name type="scientific">Anisodus acutangulus</name>
    <dbReference type="NCBI Taxonomy" id="402998"/>
    <lineage>
        <taxon>Eukaryota</taxon>
        <taxon>Viridiplantae</taxon>
        <taxon>Streptophyta</taxon>
        <taxon>Embryophyta</taxon>
        <taxon>Tracheophyta</taxon>
        <taxon>Spermatophyta</taxon>
        <taxon>Magnoliopsida</taxon>
        <taxon>eudicotyledons</taxon>
        <taxon>Gunneridae</taxon>
        <taxon>Pentapetalae</taxon>
        <taxon>asterids</taxon>
        <taxon>lamiids</taxon>
        <taxon>Solanales</taxon>
        <taxon>Solanaceae</taxon>
        <taxon>Solanoideae</taxon>
        <taxon>Hyoscyameae</taxon>
        <taxon>Anisodus</taxon>
    </lineage>
</organism>
<feature type="transmembrane region" description="Helical" evidence="2">
    <location>
        <begin position="125"/>
        <end position="145"/>
    </location>
</feature>
<keyword evidence="2" id="KW-0472">Membrane</keyword>
<feature type="transmembrane region" description="Helical" evidence="2">
    <location>
        <begin position="84"/>
        <end position="105"/>
    </location>
</feature>
<evidence type="ECO:0000313" key="4">
    <source>
        <dbReference type="Proteomes" id="UP001152561"/>
    </source>
</evidence>
<reference evidence="4" key="1">
    <citation type="journal article" date="2023" name="Proc. Natl. Acad. Sci. U.S.A.">
        <title>Genomic and structural basis for evolution of tropane alkaloid biosynthesis.</title>
        <authorList>
            <person name="Wanga Y.-J."/>
            <person name="Taina T."/>
            <person name="Yua J.-Y."/>
            <person name="Lia J."/>
            <person name="Xua B."/>
            <person name="Chenc J."/>
            <person name="D'Auriad J.C."/>
            <person name="Huanga J.-P."/>
            <person name="Huanga S.-X."/>
        </authorList>
    </citation>
    <scope>NUCLEOTIDE SEQUENCE [LARGE SCALE GENOMIC DNA]</scope>
    <source>
        <strain evidence="4">cv. KIB-2019</strain>
    </source>
</reference>
<keyword evidence="2" id="KW-1133">Transmembrane helix</keyword>
<evidence type="ECO:0000256" key="1">
    <source>
        <dbReference type="SAM" id="MobiDB-lite"/>
    </source>
</evidence>
<dbReference type="InterPro" id="IPR008390">
    <property type="entry name" value="AWPM-19"/>
</dbReference>
<dbReference type="PANTHER" id="PTHR33294:SF5">
    <property type="entry name" value="AWPM-19-LIKE FAMILY PROTEIN"/>
    <property type="match status" value="1"/>
</dbReference>
<evidence type="ECO:0000313" key="3">
    <source>
        <dbReference type="EMBL" id="KAJ8540428.1"/>
    </source>
</evidence>
<accession>A0A9Q1R3A2</accession>
<dbReference type="OrthoDB" id="1919377at2759"/>
<feature type="transmembrane region" description="Helical" evidence="2">
    <location>
        <begin position="9"/>
        <end position="30"/>
    </location>
</feature>
<dbReference type="EMBL" id="JAJAGQ010000016">
    <property type="protein sequence ID" value="KAJ8540428.1"/>
    <property type="molecule type" value="Genomic_DNA"/>
</dbReference>
<dbReference type="Pfam" id="PF05512">
    <property type="entry name" value="AWPM-19"/>
    <property type="match status" value="1"/>
</dbReference>
<evidence type="ECO:0000256" key="2">
    <source>
        <dbReference type="SAM" id="Phobius"/>
    </source>
</evidence>
<sequence length="179" mass="19136">MARTVARTLAAPLLFLNLLMYLIVLGFASWCLNRYINGQTNHPSFGGNGATMFFLVFAMLAAVLGIISKLMGANHLRAWRNDSLAAAGSSAVVAWAVTALAFGLACKEINIGGWRGWRLRVLEGFTIVLAFTQLLYLLMLHAGMFSSRYGPGYRETDQYGGTGGVPAGEKGTGVPTTGV</sequence>
<name>A0A9Q1R3A2_9SOLA</name>
<feature type="transmembrane region" description="Helical" evidence="2">
    <location>
        <begin position="50"/>
        <end position="72"/>
    </location>
</feature>
<comment type="caution">
    <text evidence="3">The sequence shown here is derived from an EMBL/GenBank/DDBJ whole genome shotgun (WGS) entry which is preliminary data.</text>
</comment>